<dbReference type="PANTHER" id="PTHR12126:SF11">
    <property type="entry name" value="NADH DEHYDROGENASE [UBIQUINONE] 1 ALPHA SUBCOMPLEX SUBUNIT 9, MITOCHONDRIAL"/>
    <property type="match status" value="1"/>
</dbReference>
<dbReference type="RefSeq" id="WP_315650213.1">
    <property type="nucleotide sequence ID" value="NZ_JAVXZY010000003.1"/>
</dbReference>
<dbReference type="InterPro" id="IPR016040">
    <property type="entry name" value="NAD(P)-bd_dom"/>
</dbReference>
<dbReference type="Proteomes" id="UP001246372">
    <property type="component" value="Unassembled WGS sequence"/>
</dbReference>
<reference evidence="2" key="1">
    <citation type="submission" date="2023-09" db="EMBL/GenBank/DDBJ databases">
        <title>Paucibacter sp. APW11 Genome sequencing and assembly.</title>
        <authorList>
            <person name="Kim I."/>
        </authorList>
    </citation>
    <scope>NUCLEOTIDE SEQUENCE</scope>
    <source>
        <strain evidence="2">APW11</strain>
    </source>
</reference>
<proteinExistence type="predicted"/>
<dbReference type="Gene3D" id="3.40.50.720">
    <property type="entry name" value="NAD(P)-binding Rossmann-like Domain"/>
    <property type="match status" value="1"/>
</dbReference>
<gene>
    <name evidence="2" type="ORF">RQP53_10295</name>
</gene>
<organism evidence="2 3">
    <name type="scientific">Roseateles aquae</name>
    <dbReference type="NCBI Taxonomy" id="3077235"/>
    <lineage>
        <taxon>Bacteria</taxon>
        <taxon>Pseudomonadati</taxon>
        <taxon>Pseudomonadota</taxon>
        <taxon>Betaproteobacteria</taxon>
        <taxon>Burkholderiales</taxon>
        <taxon>Sphaerotilaceae</taxon>
        <taxon>Roseateles</taxon>
    </lineage>
</organism>
<dbReference type="CDD" id="cd05271">
    <property type="entry name" value="NDUFA9_like_SDR_a"/>
    <property type="match status" value="1"/>
</dbReference>
<evidence type="ECO:0000313" key="2">
    <source>
        <dbReference type="EMBL" id="MDT8999655.1"/>
    </source>
</evidence>
<dbReference type="InterPro" id="IPR051207">
    <property type="entry name" value="ComplexI_NDUFA9_subunit"/>
</dbReference>
<dbReference type="EMBL" id="JAVXZY010000003">
    <property type="protein sequence ID" value="MDT8999655.1"/>
    <property type="molecule type" value="Genomic_DNA"/>
</dbReference>
<feature type="domain" description="NAD(P)-binding" evidence="1">
    <location>
        <begin position="8"/>
        <end position="150"/>
    </location>
</feature>
<accession>A0ABU3PAP9</accession>
<name>A0ABU3PAP9_9BURK</name>
<dbReference type="InterPro" id="IPR036291">
    <property type="entry name" value="NAD(P)-bd_dom_sf"/>
</dbReference>
<sequence length="312" mass="33852">MKRVLILGGSGFVGRSLCQQLVRQGGFEITVPTRRLRDAQALQLLPGLCIRQAQVSDEAQLRQLLAGQDAVVNLIAILQGSSDAFQQVHVELPRRIAAACRAEGVERLVHVSALGVGEQAPSRYLRSKAAGEAVLQRAGLALSLLRPSVIFGRDDRFLNLFARLQALFPLLPLAGALAQFQPVWVEDVAAALRACLNDPATIDQHYEIAGPEAAPLAHWVRLAGQMSGHPRPLLPLPEAAAWLQALMMECLPGEPLMSRDNLASMQLPNVATGQWPGLAALGIRPRSAASVLSDYMQGEQTQQNDWRRRAGR</sequence>
<dbReference type="PANTHER" id="PTHR12126">
    <property type="entry name" value="NADH-UBIQUINONE OXIDOREDUCTASE 39 KDA SUBUNIT-RELATED"/>
    <property type="match status" value="1"/>
</dbReference>
<dbReference type="Pfam" id="PF13460">
    <property type="entry name" value="NAD_binding_10"/>
    <property type="match status" value="1"/>
</dbReference>
<dbReference type="SUPFAM" id="SSF51735">
    <property type="entry name" value="NAD(P)-binding Rossmann-fold domains"/>
    <property type="match status" value="1"/>
</dbReference>
<protein>
    <submittedName>
        <fullName evidence="2">Complex I NDUFA9 subunit family protein</fullName>
    </submittedName>
</protein>
<keyword evidence="3" id="KW-1185">Reference proteome</keyword>
<comment type="caution">
    <text evidence="2">The sequence shown here is derived from an EMBL/GenBank/DDBJ whole genome shotgun (WGS) entry which is preliminary data.</text>
</comment>
<evidence type="ECO:0000259" key="1">
    <source>
        <dbReference type="Pfam" id="PF13460"/>
    </source>
</evidence>
<evidence type="ECO:0000313" key="3">
    <source>
        <dbReference type="Proteomes" id="UP001246372"/>
    </source>
</evidence>